<keyword evidence="7 10" id="KW-0067">ATP-binding</keyword>
<dbReference type="SUPFAM" id="SSF53795">
    <property type="entry name" value="PEP carboxykinase-like"/>
    <property type="match status" value="1"/>
</dbReference>
<keyword evidence="10" id="KW-0464">Manganese</keyword>
<keyword evidence="10" id="KW-0963">Cytoplasm</keyword>
<evidence type="ECO:0000256" key="4">
    <source>
        <dbReference type="ARBA" id="ARBA00022432"/>
    </source>
</evidence>
<name>A0A9X3TZC3_9PROT</name>
<evidence type="ECO:0000256" key="3">
    <source>
        <dbReference type="ARBA" id="ARBA00012363"/>
    </source>
</evidence>
<keyword evidence="12" id="KW-1185">Reference proteome</keyword>
<dbReference type="PANTHER" id="PTHR30031">
    <property type="entry name" value="PHOSPHOENOLPYRUVATE CARBOXYKINASE ATP"/>
    <property type="match status" value="1"/>
</dbReference>
<keyword evidence="4 10" id="KW-0312">Gluconeogenesis</keyword>
<dbReference type="GO" id="GO:0006094">
    <property type="term" value="P:gluconeogenesis"/>
    <property type="evidence" value="ECO:0007669"/>
    <property type="project" value="UniProtKB-UniRule"/>
</dbReference>
<comment type="caution">
    <text evidence="11">The sequence shown here is derived from an EMBL/GenBank/DDBJ whole genome shotgun (WGS) entry which is preliminary data.</text>
</comment>
<dbReference type="AlphaFoldDB" id="A0A9X3TZC3"/>
<evidence type="ECO:0000256" key="7">
    <source>
        <dbReference type="ARBA" id="ARBA00022840"/>
    </source>
</evidence>
<dbReference type="RefSeq" id="WP_274944267.1">
    <property type="nucleotide sequence ID" value="NZ_JANWOI010000004.1"/>
</dbReference>
<dbReference type="Proteomes" id="UP001141619">
    <property type="component" value="Unassembled WGS sequence"/>
</dbReference>
<dbReference type="EC" id="4.1.1.49" evidence="3 10"/>
<dbReference type="NCBIfam" id="NF006822">
    <property type="entry name" value="PRK09344.1-4"/>
    <property type="match status" value="1"/>
</dbReference>
<dbReference type="HAMAP" id="MF_00453">
    <property type="entry name" value="PEPCK_ATP"/>
    <property type="match status" value="1"/>
</dbReference>
<evidence type="ECO:0000256" key="6">
    <source>
        <dbReference type="ARBA" id="ARBA00022793"/>
    </source>
</evidence>
<dbReference type="EMBL" id="JANWOI010000004">
    <property type="protein sequence ID" value="MDA5194561.1"/>
    <property type="molecule type" value="Genomic_DNA"/>
</dbReference>
<dbReference type="Gene3D" id="2.170.8.10">
    <property type="entry name" value="Phosphoenolpyruvate Carboxykinase, domain 2"/>
    <property type="match status" value="1"/>
</dbReference>
<dbReference type="GO" id="GO:0005829">
    <property type="term" value="C:cytosol"/>
    <property type="evidence" value="ECO:0007669"/>
    <property type="project" value="TreeGrafter"/>
</dbReference>
<organism evidence="11 12">
    <name type="scientific">Govanella unica</name>
    <dbReference type="NCBI Taxonomy" id="2975056"/>
    <lineage>
        <taxon>Bacteria</taxon>
        <taxon>Pseudomonadati</taxon>
        <taxon>Pseudomonadota</taxon>
        <taxon>Alphaproteobacteria</taxon>
        <taxon>Emcibacterales</taxon>
        <taxon>Govanellaceae</taxon>
        <taxon>Govanella</taxon>
    </lineage>
</organism>
<dbReference type="PANTHER" id="PTHR30031:SF0">
    <property type="entry name" value="PHOSPHOENOLPYRUVATE CARBOXYKINASE (ATP)"/>
    <property type="match status" value="1"/>
</dbReference>
<comment type="catalytic activity">
    <reaction evidence="9 10">
        <text>oxaloacetate + ATP = phosphoenolpyruvate + ADP + CO2</text>
        <dbReference type="Rhea" id="RHEA:18617"/>
        <dbReference type="ChEBI" id="CHEBI:16452"/>
        <dbReference type="ChEBI" id="CHEBI:16526"/>
        <dbReference type="ChEBI" id="CHEBI:30616"/>
        <dbReference type="ChEBI" id="CHEBI:58702"/>
        <dbReference type="ChEBI" id="CHEBI:456216"/>
        <dbReference type="EC" id="4.1.1.49"/>
    </reaction>
</comment>
<accession>A0A9X3TZC3</accession>
<evidence type="ECO:0000256" key="9">
    <source>
        <dbReference type="ARBA" id="ARBA00047371"/>
    </source>
</evidence>
<feature type="binding site" evidence="10">
    <location>
        <position position="202"/>
    </location>
    <ligand>
        <name>ATP</name>
        <dbReference type="ChEBI" id="CHEBI:30616"/>
    </ligand>
</feature>
<dbReference type="GO" id="GO:0046872">
    <property type="term" value="F:metal ion binding"/>
    <property type="evidence" value="ECO:0007669"/>
    <property type="project" value="UniProtKB-KW"/>
</dbReference>
<feature type="binding site" evidence="10">
    <location>
        <position position="202"/>
    </location>
    <ligand>
        <name>Mn(2+)</name>
        <dbReference type="ChEBI" id="CHEBI:29035"/>
    </ligand>
</feature>
<dbReference type="NCBIfam" id="TIGR00224">
    <property type="entry name" value="pckA"/>
    <property type="match status" value="1"/>
</dbReference>
<feature type="binding site" evidence="10">
    <location>
        <position position="221"/>
    </location>
    <ligand>
        <name>Mn(2+)</name>
        <dbReference type="ChEBI" id="CHEBI:29035"/>
    </ligand>
</feature>
<comment type="subcellular location">
    <subcellularLocation>
        <location evidence="10">Cytoplasm</location>
    </subcellularLocation>
</comment>
<keyword evidence="6 10" id="KW-0210">Decarboxylase</keyword>
<evidence type="ECO:0000256" key="2">
    <source>
        <dbReference type="ARBA" id="ARBA00006052"/>
    </source>
</evidence>
<keyword evidence="5 10" id="KW-0547">Nucleotide-binding</keyword>
<comment type="cofactor">
    <cofactor evidence="10">
        <name>Mn(2+)</name>
        <dbReference type="ChEBI" id="CHEBI:29035"/>
    </cofactor>
    <text evidence="10">Binds 1 Mn(2+) ion per subunit.</text>
</comment>
<dbReference type="GO" id="GO:0004612">
    <property type="term" value="F:phosphoenolpyruvate carboxykinase (ATP) activity"/>
    <property type="evidence" value="ECO:0007669"/>
    <property type="project" value="UniProtKB-UniRule"/>
</dbReference>
<protein>
    <recommendedName>
        <fullName evidence="3 10">Phosphoenolpyruvate carboxykinase (ATP)</fullName>
        <shortName evidence="10">PCK</shortName>
        <shortName evidence="10">PEP carboxykinase</shortName>
        <shortName evidence="10">PEPCK</shortName>
        <ecNumber evidence="3 10">4.1.1.49</ecNumber>
    </recommendedName>
</protein>
<dbReference type="NCBIfam" id="NF006820">
    <property type="entry name" value="PRK09344.1-2"/>
    <property type="match status" value="1"/>
</dbReference>
<gene>
    <name evidence="10" type="primary">pckA</name>
    <name evidence="11" type="ORF">NYP16_11430</name>
</gene>
<evidence type="ECO:0000313" key="12">
    <source>
        <dbReference type="Proteomes" id="UP001141619"/>
    </source>
</evidence>
<reference evidence="11" key="2">
    <citation type="journal article" date="2023" name="Syst. Appl. Microbiol.">
        <title>Govania unica gen. nov., sp. nov., a rare biosphere bacterium that represents a novel family in the class Alphaproteobacteria.</title>
        <authorList>
            <person name="Vandamme P."/>
            <person name="Peeters C."/>
            <person name="Hettiarachchi A."/>
            <person name="Cnockaert M."/>
            <person name="Carlier A."/>
        </authorList>
    </citation>
    <scope>NUCLEOTIDE SEQUENCE</scope>
    <source>
        <strain evidence="11">LMG 31809</strain>
    </source>
</reference>
<evidence type="ECO:0000256" key="5">
    <source>
        <dbReference type="ARBA" id="ARBA00022741"/>
    </source>
</evidence>
<evidence type="ECO:0000313" key="11">
    <source>
        <dbReference type="EMBL" id="MDA5194561.1"/>
    </source>
</evidence>
<comment type="caution">
    <text evidence="10">Lacks conserved residue(s) required for the propagation of feature annotation.</text>
</comment>
<keyword evidence="10" id="KW-0479">Metal-binding</keyword>
<evidence type="ECO:0000256" key="1">
    <source>
        <dbReference type="ARBA" id="ARBA00004742"/>
    </source>
</evidence>
<dbReference type="InterPro" id="IPR001272">
    <property type="entry name" value="PEP_carboxykinase_ATP"/>
</dbReference>
<dbReference type="GO" id="GO:0005524">
    <property type="term" value="F:ATP binding"/>
    <property type="evidence" value="ECO:0007669"/>
    <property type="project" value="UniProtKB-UniRule"/>
</dbReference>
<keyword evidence="8 10" id="KW-0456">Lyase</keyword>
<evidence type="ECO:0000256" key="8">
    <source>
        <dbReference type="ARBA" id="ARBA00023239"/>
    </source>
</evidence>
<dbReference type="Pfam" id="PF01293">
    <property type="entry name" value="PEPCK_ATP"/>
    <property type="match status" value="1"/>
</dbReference>
<dbReference type="Gene3D" id="3.90.228.20">
    <property type="match status" value="1"/>
</dbReference>
<comment type="similarity">
    <text evidence="2 10">Belongs to the phosphoenolpyruvate carboxykinase (ATP) family.</text>
</comment>
<dbReference type="NCBIfam" id="NF006821">
    <property type="entry name" value="PRK09344.1-3"/>
    <property type="match status" value="1"/>
</dbReference>
<feature type="binding site" evidence="10">
    <location>
        <position position="221"/>
    </location>
    <ligand>
        <name>ATP</name>
        <dbReference type="ChEBI" id="CHEBI:30616"/>
    </ligand>
</feature>
<dbReference type="SUPFAM" id="SSF68923">
    <property type="entry name" value="PEP carboxykinase N-terminal domain"/>
    <property type="match status" value="1"/>
</dbReference>
<dbReference type="InterPro" id="IPR008210">
    <property type="entry name" value="PEP_carboxykinase_N"/>
</dbReference>
<feature type="binding site" evidence="10">
    <location>
        <position position="286"/>
    </location>
    <ligand>
        <name>ATP</name>
        <dbReference type="ChEBI" id="CHEBI:30616"/>
    </ligand>
</feature>
<feature type="binding site" evidence="10">
    <location>
        <position position="324"/>
    </location>
    <ligand>
        <name>substrate</name>
    </ligand>
</feature>
<dbReference type="PIRSF" id="PIRSF006294">
    <property type="entry name" value="PEP_crbxkin"/>
    <property type="match status" value="1"/>
</dbReference>
<comment type="pathway">
    <text evidence="1 10">Carbohydrate biosynthesis; gluconeogenesis.</text>
</comment>
<feature type="binding site" evidence="10">
    <location>
        <begin position="237"/>
        <end position="245"/>
    </location>
    <ligand>
        <name>ATP</name>
        <dbReference type="ChEBI" id="CHEBI:30616"/>
    </ligand>
</feature>
<proteinExistence type="inferred from homology"/>
<reference evidence="11" key="1">
    <citation type="submission" date="2022-08" db="EMBL/GenBank/DDBJ databases">
        <authorList>
            <person name="Vandamme P."/>
            <person name="Hettiarachchi A."/>
            <person name="Peeters C."/>
            <person name="Cnockaert M."/>
            <person name="Carlier A."/>
        </authorList>
    </citation>
    <scope>NUCLEOTIDE SEQUENCE</scope>
    <source>
        <strain evidence="11">LMG 31809</strain>
    </source>
</reference>
<feature type="binding site" evidence="10">
    <location>
        <position position="450"/>
    </location>
    <ligand>
        <name>ATP</name>
        <dbReference type="ChEBI" id="CHEBI:30616"/>
    </ligand>
</feature>
<dbReference type="CDD" id="cd00484">
    <property type="entry name" value="PEPCK_ATP"/>
    <property type="match status" value="1"/>
</dbReference>
<evidence type="ECO:0000256" key="10">
    <source>
        <dbReference type="HAMAP-Rule" id="MF_00453"/>
    </source>
</evidence>
<comment type="function">
    <text evidence="10">Involved in the gluconeogenesis. Catalyzes the conversion of oxaloacetate (OAA) to phosphoenolpyruvate (PEP) through direct phosphoryl transfer between the nucleoside triphosphate and OAA.</text>
</comment>
<dbReference type="InterPro" id="IPR013035">
    <property type="entry name" value="PEP_carboxykinase_C"/>
</dbReference>
<feature type="binding site" evidence="10">
    <location>
        <position position="202"/>
    </location>
    <ligand>
        <name>substrate</name>
    </ligand>
</feature>
<feature type="binding site" evidence="10">
    <location>
        <position position="324"/>
    </location>
    <ligand>
        <name>ATP</name>
        <dbReference type="ChEBI" id="CHEBI:30616"/>
    </ligand>
</feature>
<feature type="binding site" evidence="10">
    <location>
        <position position="196"/>
    </location>
    <ligand>
        <name>substrate</name>
    </ligand>
</feature>
<dbReference type="Gene3D" id="3.40.449.10">
    <property type="entry name" value="Phosphoenolpyruvate Carboxykinase, domain 1"/>
    <property type="match status" value="1"/>
</dbReference>
<feature type="binding site" evidence="10">
    <location>
        <position position="258"/>
    </location>
    <ligand>
        <name>Mn(2+)</name>
        <dbReference type="ChEBI" id="CHEBI:29035"/>
    </ligand>
</feature>
<feature type="binding site" evidence="10">
    <location>
        <position position="61"/>
    </location>
    <ligand>
        <name>substrate</name>
    </ligand>
</feature>
<sequence>MINVGPYISKNGVEKQGLKPQAQVNWNLGTEALYEETIRRGDGVMAEGGALVVRTGQHTGRSANDKFLVKEPSSDSNIWWGAVNRPISEAQFDGLHQKIQAYLDSKELFVQDLWAGAQEDYRLPVRVITESPWHSLFIRNLLILPGHEHLAGFDPEYVILHAPNFFADPAVDGTRSETVITAHFGKKIVLIAGTSYAGEIKKSVFTILNYILPAKGVMPMHCSANIGKDGDTAIFFGLSGTGKTTLSADPSRTLIGDDEHGWSDNAVFNFEGGCYAKMIRLSAEAEPEIYATTKRFGTVLENVVMDPDTRILDLDDSQHTENTRGAYPIEFIPNTSETGIGAPPKNIIMLTADAFGVLPPIAKLTPEQAMYHFLSGYTAKVAGTEKGLGAEPQATFSTCFGAPFMSRHPSVYGNLLREKIAKQHVNCWLVNTGWTGGVYGVGSRMPIKATRALLAAALDGSLASVPMRTDENFGFEVPVSVPGVDSKILNPRDTWADAAAYDKKAQELVGLFIENFKEFADYVDDAVRAAAPSAA</sequence>